<name>A0A7W6FTG5_9HYPH</name>
<feature type="transmembrane region" description="Helical" evidence="1">
    <location>
        <begin position="17"/>
        <end position="39"/>
    </location>
</feature>
<proteinExistence type="predicted"/>
<sequence length="40" mass="4218">MERAQETQGKRERAMPFVASIGGAFLLIIGAGVLSLTAAR</sequence>
<dbReference type="Proteomes" id="UP000531216">
    <property type="component" value="Unassembled WGS sequence"/>
</dbReference>
<gene>
    <name evidence="2" type="ORF">GGR05_000806</name>
</gene>
<keyword evidence="1" id="KW-1133">Transmembrane helix</keyword>
<evidence type="ECO:0000256" key="1">
    <source>
        <dbReference type="SAM" id="Phobius"/>
    </source>
</evidence>
<dbReference type="AlphaFoldDB" id="A0A7W6FTG5"/>
<organism evidence="2 3">
    <name type="scientific">Aureimonas phyllosphaerae</name>
    <dbReference type="NCBI Taxonomy" id="1166078"/>
    <lineage>
        <taxon>Bacteria</taxon>
        <taxon>Pseudomonadati</taxon>
        <taxon>Pseudomonadota</taxon>
        <taxon>Alphaproteobacteria</taxon>
        <taxon>Hyphomicrobiales</taxon>
        <taxon>Aurantimonadaceae</taxon>
        <taxon>Aureimonas</taxon>
    </lineage>
</organism>
<protein>
    <submittedName>
        <fullName evidence="2">Uncharacterized protein</fullName>
    </submittedName>
</protein>
<accession>A0A7W6FTG5</accession>
<reference evidence="2 3" key="1">
    <citation type="submission" date="2020-08" db="EMBL/GenBank/DDBJ databases">
        <title>Genomic Encyclopedia of Type Strains, Phase IV (KMG-IV): sequencing the most valuable type-strain genomes for metagenomic binning, comparative biology and taxonomic classification.</title>
        <authorList>
            <person name="Goeker M."/>
        </authorList>
    </citation>
    <scope>NUCLEOTIDE SEQUENCE [LARGE SCALE GENOMIC DNA]</scope>
    <source>
        <strain evidence="2 3">DSM 25024</strain>
    </source>
</reference>
<dbReference type="EMBL" id="JACIDO010000001">
    <property type="protein sequence ID" value="MBB3934695.1"/>
    <property type="molecule type" value="Genomic_DNA"/>
</dbReference>
<keyword evidence="1" id="KW-0812">Transmembrane</keyword>
<dbReference type="RefSeq" id="WP_280141062.1">
    <property type="nucleotide sequence ID" value="NZ_FOOA01000001.1"/>
</dbReference>
<keyword evidence="3" id="KW-1185">Reference proteome</keyword>
<evidence type="ECO:0000313" key="3">
    <source>
        <dbReference type="Proteomes" id="UP000531216"/>
    </source>
</evidence>
<keyword evidence="1" id="KW-0472">Membrane</keyword>
<comment type="caution">
    <text evidence="2">The sequence shown here is derived from an EMBL/GenBank/DDBJ whole genome shotgun (WGS) entry which is preliminary data.</text>
</comment>
<evidence type="ECO:0000313" key="2">
    <source>
        <dbReference type="EMBL" id="MBB3934695.1"/>
    </source>
</evidence>